<protein>
    <submittedName>
        <fullName evidence="2">Uncharacterized protein</fullName>
    </submittedName>
</protein>
<keyword evidence="3" id="KW-1185">Reference proteome</keyword>
<evidence type="ECO:0000256" key="1">
    <source>
        <dbReference type="SAM" id="MobiDB-lite"/>
    </source>
</evidence>
<dbReference type="EMBL" id="WJXW01000006">
    <property type="protein sequence ID" value="KAF9734984.1"/>
    <property type="molecule type" value="Genomic_DNA"/>
</dbReference>
<proteinExistence type="predicted"/>
<reference evidence="2" key="1">
    <citation type="journal article" date="2020" name="Mol. Plant Microbe Interact.">
        <title>Genome Sequence of the Biocontrol Agent Coniothyrium minitans strain Conio (IMI 134523).</title>
        <authorList>
            <person name="Patel D."/>
            <person name="Shittu T.A."/>
            <person name="Baroncelli R."/>
            <person name="Muthumeenakshi S."/>
            <person name="Osborne T.H."/>
            <person name="Janganan T.K."/>
            <person name="Sreenivasaprasad S."/>
        </authorList>
    </citation>
    <scope>NUCLEOTIDE SEQUENCE</scope>
    <source>
        <strain evidence="2">Conio</strain>
    </source>
</reference>
<feature type="compositionally biased region" description="Basic and acidic residues" evidence="1">
    <location>
        <begin position="16"/>
        <end position="40"/>
    </location>
</feature>
<comment type="caution">
    <text evidence="2">The sequence shown here is derived from an EMBL/GenBank/DDBJ whole genome shotgun (WGS) entry which is preliminary data.</text>
</comment>
<gene>
    <name evidence="2" type="ORF">PMIN01_06389</name>
</gene>
<evidence type="ECO:0000313" key="2">
    <source>
        <dbReference type="EMBL" id="KAF9734984.1"/>
    </source>
</evidence>
<dbReference type="OrthoDB" id="3787909at2759"/>
<organism evidence="2 3">
    <name type="scientific">Paraphaeosphaeria minitans</name>
    <dbReference type="NCBI Taxonomy" id="565426"/>
    <lineage>
        <taxon>Eukaryota</taxon>
        <taxon>Fungi</taxon>
        <taxon>Dikarya</taxon>
        <taxon>Ascomycota</taxon>
        <taxon>Pezizomycotina</taxon>
        <taxon>Dothideomycetes</taxon>
        <taxon>Pleosporomycetidae</taxon>
        <taxon>Pleosporales</taxon>
        <taxon>Massarineae</taxon>
        <taxon>Didymosphaeriaceae</taxon>
        <taxon>Paraphaeosphaeria</taxon>
    </lineage>
</organism>
<name>A0A9P6GGH7_9PLEO</name>
<accession>A0A9P6GGH7</accession>
<sequence length="327" mass="37435">MDGKHRKKYFDESDNEHDNEHDSEHDNAVSERSRPEEIRRITAIPTPDVSPRQDEDVINTGSGTKSASVSNHLGVQHAAARDHSLNARPQEFIVRTGTSVSRPNSGTRRDNIGNRDWRDESSRGGLSPAAFEANELRRTENYKRENTRFDKVHDGALTRSFTEGRPLLKYWEDSRLERPMKKQRTQTVCEVPETAATLKNGRNQAQLERQRSKLSLSPVLPIRPPAPEDEADSLDLHGTGLWPIGKFVAFAQHRDLPEPRTGKPPLAHVAWPPTIFPQTVRRSTSHLPEGERPQALRERYLTRQYHAERRKMEGKMSEEELSVFFEF</sequence>
<feature type="compositionally biased region" description="Polar residues" evidence="1">
    <location>
        <begin position="96"/>
        <end position="106"/>
    </location>
</feature>
<feature type="compositionally biased region" description="Polar residues" evidence="1">
    <location>
        <begin position="59"/>
        <end position="73"/>
    </location>
</feature>
<feature type="compositionally biased region" description="Basic and acidic residues" evidence="1">
    <location>
        <begin position="107"/>
        <end position="122"/>
    </location>
</feature>
<dbReference type="Proteomes" id="UP000756921">
    <property type="component" value="Unassembled WGS sequence"/>
</dbReference>
<feature type="region of interest" description="Disordered" evidence="1">
    <location>
        <begin position="1"/>
        <end position="129"/>
    </location>
</feature>
<dbReference type="AlphaFoldDB" id="A0A9P6GGH7"/>
<evidence type="ECO:0000313" key="3">
    <source>
        <dbReference type="Proteomes" id="UP000756921"/>
    </source>
</evidence>